<dbReference type="SMART" id="SM00926">
    <property type="entry name" value="Molybdop_Fe4S4"/>
    <property type="match status" value="1"/>
</dbReference>
<dbReference type="GO" id="GO:0051539">
    <property type="term" value="F:4 iron, 4 sulfur cluster binding"/>
    <property type="evidence" value="ECO:0007669"/>
    <property type="project" value="UniProtKB-KW"/>
</dbReference>
<dbReference type="GO" id="GO:0043546">
    <property type="term" value="F:molybdopterin cofactor binding"/>
    <property type="evidence" value="ECO:0007669"/>
    <property type="project" value="InterPro"/>
</dbReference>
<dbReference type="Pfam" id="PF01568">
    <property type="entry name" value="Molydop_binding"/>
    <property type="match status" value="1"/>
</dbReference>
<protein>
    <submittedName>
        <fullName evidence="7">Dimethyl sulfoxide reductase DmsA</fullName>
    </submittedName>
</protein>
<keyword evidence="2" id="KW-0479">Metal-binding</keyword>
<keyword evidence="3" id="KW-0560">Oxidoreductase</keyword>
<evidence type="ECO:0000256" key="5">
    <source>
        <dbReference type="ARBA" id="ARBA00023014"/>
    </source>
</evidence>
<dbReference type="Pfam" id="PF00384">
    <property type="entry name" value="Molybdopterin"/>
    <property type="match status" value="1"/>
</dbReference>
<dbReference type="Gene3D" id="2.20.25.90">
    <property type="entry name" value="ADC-like domains"/>
    <property type="match status" value="1"/>
</dbReference>
<sequence length="782" mass="83765">MSTSELHYRACILCEAMCGLEVEHAGGEVVGIRGDTANHFSKGHICPKGNALQDLHADPERIRRPLKRNAQGEFEPVDWDVALDDIADRLVAIQHAHGRDAVGFYTGNPSAHHLGAGLALFPLLAALGTRNRYGATSQDQLPHSLAALKLFGHFALFPVPDIDRTDLFLCLGGNPLASNGSVMSAPGFRHRVRDLQARGGRFVVVDPRRTESANVADEHLFIRPGSDAWLLLAMLSVIFAEGLEDLGSARSYVDGLGELQAHVAAFTPEDATARTGIAADDIRRLAREFATTPRAVAYGRVGLCTQEFGGLSAYLVYVLNIVTGKLDREGGVMFTTPAVDPLPLAHAIGWGGTFDTFRSRVSGLPEFAGELPSTVLAEEMETPGEGQLRALLVHAGNPVLSAPNGPRIERALPGLELMVCFDFYLTETTRHADYILPPTGPLESPEYDLVLNVVTVRDVAHFSPALFDKPEGARYDWEALVGLTTRLLARGPGGRRARAAGRFYGALYERLGATGMLDLALRTGPYGQPAAAVALLDKALGRTGPTRAAWGLLTRSLGRSPLARFTAPPVTPLPDSVPRTGLTLDVLKAHPHGLDLGPLQPRLPARLFTPDKRVPLVHDLYTADLERLRAVPPADGLVLIGRRHLRSNNSWMHNSRRLVKGRSRCTLMIHPEDASARGLADGDTATVASRSGAIDVPVEVTDDLMPGVVSIPHGWGHHREGTGWTTAEAHAGVSVNDITDDRFIDRMSGTSALNGVPVEVRSKPAAVGAVAAAHAVPAVAGE</sequence>
<evidence type="ECO:0000256" key="1">
    <source>
        <dbReference type="ARBA" id="ARBA00022485"/>
    </source>
</evidence>
<dbReference type="RefSeq" id="WP_354699002.1">
    <property type="nucleotide sequence ID" value="NZ_CP114014.1"/>
</dbReference>
<evidence type="ECO:0000256" key="2">
    <source>
        <dbReference type="ARBA" id="ARBA00022723"/>
    </source>
</evidence>
<dbReference type="Gene3D" id="2.40.40.20">
    <property type="match status" value="1"/>
</dbReference>
<evidence type="ECO:0000259" key="6">
    <source>
        <dbReference type="PROSITE" id="PS51669"/>
    </source>
</evidence>
<dbReference type="SUPFAM" id="SSF50692">
    <property type="entry name" value="ADC-like"/>
    <property type="match status" value="1"/>
</dbReference>
<dbReference type="PANTHER" id="PTHR43105:SF9">
    <property type="entry name" value="NADPH-FE(3+) OXIDOREDUCTASE SUBUNIT ALPHA"/>
    <property type="match status" value="1"/>
</dbReference>
<dbReference type="PANTHER" id="PTHR43105">
    <property type="entry name" value="RESPIRATORY NITRATE REDUCTASE"/>
    <property type="match status" value="1"/>
</dbReference>
<dbReference type="GO" id="GO:0046872">
    <property type="term" value="F:metal ion binding"/>
    <property type="evidence" value="ECO:0007669"/>
    <property type="project" value="UniProtKB-KW"/>
</dbReference>
<dbReference type="InterPro" id="IPR006657">
    <property type="entry name" value="MoPterin_dinucl-bd_dom"/>
</dbReference>
<dbReference type="EMBL" id="CP114014">
    <property type="protein sequence ID" value="XAY07812.1"/>
    <property type="molecule type" value="Genomic_DNA"/>
</dbReference>
<dbReference type="InterPro" id="IPR006656">
    <property type="entry name" value="Mopterin_OxRdtase"/>
</dbReference>
<feature type="domain" description="4Fe-4S Mo/W bis-MGD-type" evidence="6">
    <location>
        <begin position="4"/>
        <end position="60"/>
    </location>
</feature>
<evidence type="ECO:0000256" key="3">
    <source>
        <dbReference type="ARBA" id="ARBA00023002"/>
    </source>
</evidence>
<dbReference type="Pfam" id="PF04879">
    <property type="entry name" value="Molybdop_Fe4S4"/>
    <property type="match status" value="1"/>
</dbReference>
<dbReference type="Gene3D" id="3.40.228.10">
    <property type="entry name" value="Dimethylsulfoxide Reductase, domain 2"/>
    <property type="match status" value="1"/>
</dbReference>
<reference evidence="7" key="1">
    <citation type="submission" date="2022-12" db="EMBL/GenBank/DDBJ databases">
        <title>Paraconexibacter alkalitolerans sp. nov. and Baekduia alba sp. nov., isolated from soil and emended description of the genera Paraconexibacter (Chun et al., 2020) and Baekduia (An et al., 2020).</title>
        <authorList>
            <person name="Vieira S."/>
            <person name="Huber K.J."/>
            <person name="Geppert A."/>
            <person name="Wolf J."/>
            <person name="Neumann-Schaal M."/>
            <person name="Muesken M."/>
            <person name="Overmann J."/>
        </authorList>
    </citation>
    <scope>NUCLEOTIDE SEQUENCE</scope>
    <source>
        <strain evidence="7">AEG42_29</strain>
    </source>
</reference>
<evidence type="ECO:0000313" key="7">
    <source>
        <dbReference type="EMBL" id="XAY07812.1"/>
    </source>
</evidence>
<dbReference type="AlphaFoldDB" id="A0AAU7B1E1"/>
<proteinExistence type="predicted"/>
<dbReference type="InterPro" id="IPR009010">
    <property type="entry name" value="Asp_de-COase-like_dom_sf"/>
</dbReference>
<keyword evidence="1" id="KW-0004">4Fe-4S</keyword>
<keyword evidence="5" id="KW-0411">Iron-sulfur</keyword>
<dbReference type="InterPro" id="IPR006963">
    <property type="entry name" value="Mopterin_OxRdtase_4Fe-4S_dom"/>
</dbReference>
<organism evidence="7">
    <name type="scientific">Paraconexibacter sp. AEG42_29</name>
    <dbReference type="NCBI Taxonomy" id="2997339"/>
    <lineage>
        <taxon>Bacteria</taxon>
        <taxon>Bacillati</taxon>
        <taxon>Actinomycetota</taxon>
        <taxon>Thermoleophilia</taxon>
        <taxon>Solirubrobacterales</taxon>
        <taxon>Paraconexibacteraceae</taxon>
        <taxon>Paraconexibacter</taxon>
    </lineage>
</organism>
<dbReference type="SUPFAM" id="SSF53706">
    <property type="entry name" value="Formate dehydrogenase/DMSO reductase, domains 1-3"/>
    <property type="match status" value="1"/>
</dbReference>
<name>A0AAU7B1E1_9ACTN</name>
<dbReference type="GO" id="GO:0016020">
    <property type="term" value="C:membrane"/>
    <property type="evidence" value="ECO:0007669"/>
    <property type="project" value="TreeGrafter"/>
</dbReference>
<dbReference type="GO" id="GO:0016491">
    <property type="term" value="F:oxidoreductase activity"/>
    <property type="evidence" value="ECO:0007669"/>
    <property type="project" value="UniProtKB-KW"/>
</dbReference>
<dbReference type="InterPro" id="IPR050123">
    <property type="entry name" value="Prok_molybdopt-oxidoreductase"/>
</dbReference>
<keyword evidence="4" id="KW-0408">Iron</keyword>
<gene>
    <name evidence="7" type="ORF">DSM112329_04703</name>
</gene>
<evidence type="ECO:0000256" key="4">
    <source>
        <dbReference type="ARBA" id="ARBA00023004"/>
    </source>
</evidence>
<dbReference type="Gene3D" id="3.40.50.740">
    <property type="match status" value="1"/>
</dbReference>
<dbReference type="CDD" id="cd02782">
    <property type="entry name" value="MopB_CT_1"/>
    <property type="match status" value="1"/>
</dbReference>
<accession>A0AAU7B1E1</accession>
<dbReference type="KEGG" id="parq:DSM112329_04703"/>
<dbReference type="PROSITE" id="PS51669">
    <property type="entry name" value="4FE4S_MOW_BIS_MGD"/>
    <property type="match status" value="1"/>
</dbReference>